<evidence type="ECO:0000256" key="3">
    <source>
        <dbReference type="ARBA" id="ARBA00004609"/>
    </source>
</evidence>
<evidence type="ECO:0000256" key="1">
    <source>
        <dbReference type="ARBA" id="ARBA00001703"/>
    </source>
</evidence>
<keyword evidence="14" id="KW-0106">Calcium</keyword>
<keyword evidence="23" id="KW-0732">Signal</keyword>
<dbReference type="InterPro" id="IPR034016">
    <property type="entry name" value="M1_APN-typ"/>
</dbReference>
<keyword evidence="7 26" id="KW-0031">Aminopeptidase</keyword>
<feature type="domain" description="Aminopeptidase N-like N-terminal" evidence="25">
    <location>
        <begin position="58"/>
        <end position="240"/>
    </location>
</feature>
<proteinExistence type="inferred from homology"/>
<organism evidence="26 27">
    <name type="scientific">Cinara cedri</name>
    <dbReference type="NCBI Taxonomy" id="506608"/>
    <lineage>
        <taxon>Eukaryota</taxon>
        <taxon>Metazoa</taxon>
        <taxon>Ecdysozoa</taxon>
        <taxon>Arthropoda</taxon>
        <taxon>Hexapoda</taxon>
        <taxon>Insecta</taxon>
        <taxon>Pterygota</taxon>
        <taxon>Neoptera</taxon>
        <taxon>Paraneoptera</taxon>
        <taxon>Hemiptera</taxon>
        <taxon>Sternorrhyncha</taxon>
        <taxon>Aphidomorpha</taxon>
        <taxon>Aphidoidea</taxon>
        <taxon>Aphididae</taxon>
        <taxon>Lachninae</taxon>
        <taxon>Cinara</taxon>
    </lineage>
</organism>
<dbReference type="GO" id="GO:0070006">
    <property type="term" value="F:metalloaminopeptidase activity"/>
    <property type="evidence" value="ECO:0007669"/>
    <property type="project" value="TreeGrafter"/>
</dbReference>
<keyword evidence="16" id="KW-1133">Transmembrane helix</keyword>
<evidence type="ECO:0000256" key="18">
    <source>
        <dbReference type="ARBA" id="ARBA00023136"/>
    </source>
</evidence>
<dbReference type="OrthoDB" id="6627795at2759"/>
<dbReference type="FunFam" id="2.60.40.1730:FF:000001">
    <property type="entry name" value="Leucyl-cystinyl aminopeptidase"/>
    <property type="match status" value="1"/>
</dbReference>
<feature type="binding site" evidence="22">
    <location>
        <position position="352"/>
    </location>
    <ligand>
        <name>Zn(2+)</name>
        <dbReference type="ChEBI" id="CHEBI:29105"/>
        <note>catalytic</note>
    </ligand>
</feature>
<dbReference type="GO" id="GO:0004230">
    <property type="term" value="F:glutamyl aminopeptidase activity"/>
    <property type="evidence" value="ECO:0007669"/>
    <property type="project" value="UniProtKB-EC"/>
</dbReference>
<evidence type="ECO:0000256" key="23">
    <source>
        <dbReference type="SAM" id="SignalP"/>
    </source>
</evidence>
<evidence type="ECO:0000256" key="8">
    <source>
        <dbReference type="ARBA" id="ARBA00022622"/>
    </source>
</evidence>
<dbReference type="GO" id="GO:0042277">
    <property type="term" value="F:peptide binding"/>
    <property type="evidence" value="ECO:0007669"/>
    <property type="project" value="TreeGrafter"/>
</dbReference>
<keyword evidence="10" id="KW-0812">Transmembrane</keyword>
<keyword evidence="19" id="KW-0325">Glycoprotein</keyword>
<keyword evidence="12" id="KW-0378">Hydrolase</keyword>
<dbReference type="InterPro" id="IPR014782">
    <property type="entry name" value="Peptidase_M1_dom"/>
</dbReference>
<evidence type="ECO:0000313" key="26">
    <source>
        <dbReference type="EMBL" id="VVC37759.1"/>
    </source>
</evidence>
<dbReference type="CDD" id="cd09601">
    <property type="entry name" value="M1_APN-Q_like"/>
    <property type="match status" value="1"/>
</dbReference>
<comment type="catalytic activity">
    <reaction evidence="1">
        <text>Release of N-terminal glutamate (and to a lesser extent aspartate) from a peptide.</text>
        <dbReference type="EC" id="3.4.11.7"/>
    </reaction>
</comment>
<evidence type="ECO:0000256" key="4">
    <source>
        <dbReference type="ARBA" id="ARBA00010136"/>
    </source>
</evidence>
<keyword evidence="27" id="KW-1185">Reference proteome</keyword>
<keyword evidence="20" id="KW-0449">Lipoprotein</keyword>
<dbReference type="EC" id="3.4.11.7" evidence="6"/>
<dbReference type="Pfam" id="PF17900">
    <property type="entry name" value="Peptidase_M1_N"/>
    <property type="match status" value="1"/>
</dbReference>
<dbReference type="GO" id="GO:0005615">
    <property type="term" value="C:extracellular space"/>
    <property type="evidence" value="ECO:0007669"/>
    <property type="project" value="TreeGrafter"/>
</dbReference>
<comment type="subunit">
    <text evidence="5">Homodimer; disulfide-linked.</text>
</comment>
<evidence type="ECO:0000259" key="25">
    <source>
        <dbReference type="Pfam" id="PF17900"/>
    </source>
</evidence>
<dbReference type="InterPro" id="IPR045357">
    <property type="entry name" value="Aminopeptidase_N-like_N"/>
</dbReference>
<feature type="domain" description="Peptidase M1 membrane alanine aminopeptidase" evidence="24">
    <location>
        <begin position="279"/>
        <end position="358"/>
    </location>
</feature>
<evidence type="ECO:0000313" key="27">
    <source>
        <dbReference type="Proteomes" id="UP000325440"/>
    </source>
</evidence>
<evidence type="ECO:0000256" key="12">
    <source>
        <dbReference type="ARBA" id="ARBA00022801"/>
    </source>
</evidence>
<dbReference type="InterPro" id="IPR027268">
    <property type="entry name" value="Peptidase_M4/M1_CTD_sf"/>
</dbReference>
<evidence type="ECO:0000256" key="15">
    <source>
        <dbReference type="ARBA" id="ARBA00022968"/>
    </source>
</evidence>
<evidence type="ECO:0000256" key="22">
    <source>
        <dbReference type="PIRSR" id="PIRSR634016-3"/>
    </source>
</evidence>
<keyword evidence="15" id="KW-0735">Signal-anchor</keyword>
<evidence type="ECO:0000259" key="24">
    <source>
        <dbReference type="Pfam" id="PF01433"/>
    </source>
</evidence>
<evidence type="ECO:0000256" key="2">
    <source>
        <dbReference type="ARBA" id="ARBA00004606"/>
    </source>
</evidence>
<feature type="active site" description="Proton acceptor" evidence="21">
    <location>
        <position position="349"/>
    </location>
</feature>
<dbReference type="PANTHER" id="PTHR11533:SF276">
    <property type="entry name" value="GLUTAMYL AMINOPEPTIDASE"/>
    <property type="match status" value="1"/>
</dbReference>
<evidence type="ECO:0000256" key="6">
    <source>
        <dbReference type="ARBA" id="ARBA00012567"/>
    </source>
</evidence>
<accession>A0A5E4N1S7</accession>
<dbReference type="GO" id="GO:0005737">
    <property type="term" value="C:cytoplasm"/>
    <property type="evidence" value="ECO:0007669"/>
    <property type="project" value="TreeGrafter"/>
</dbReference>
<keyword evidence="18" id="KW-0472">Membrane</keyword>
<dbReference type="SUPFAM" id="SSF63737">
    <property type="entry name" value="Leukotriene A4 hydrolase N-terminal domain"/>
    <property type="match status" value="1"/>
</dbReference>
<gene>
    <name evidence="26" type="ORF">CINCED_3A018454</name>
</gene>
<evidence type="ECO:0000256" key="20">
    <source>
        <dbReference type="ARBA" id="ARBA00023288"/>
    </source>
</evidence>
<keyword evidence="17" id="KW-0482">Metalloprotease</keyword>
<keyword evidence="13 22" id="KW-0862">Zinc</keyword>
<dbReference type="Pfam" id="PF01433">
    <property type="entry name" value="Peptidase_M1"/>
    <property type="match status" value="1"/>
</dbReference>
<dbReference type="GO" id="GO:0098552">
    <property type="term" value="C:side of membrane"/>
    <property type="evidence" value="ECO:0007669"/>
    <property type="project" value="UniProtKB-KW"/>
</dbReference>
<evidence type="ECO:0000256" key="16">
    <source>
        <dbReference type="ARBA" id="ARBA00022989"/>
    </source>
</evidence>
<keyword evidence="9" id="KW-0645">Protease</keyword>
<dbReference type="InterPro" id="IPR042097">
    <property type="entry name" value="Aminopeptidase_N-like_N_sf"/>
</dbReference>
<sequence length="364" mass="41475">MSTIKRTVALVLTAMSIIVEAEQDENVLGNPKMPFNKTAIMEMEPWECTIRLSKHVRPIQYVLYISSNSETDSFTGSVEITIILDSPQSFIKLHSSELKITETTLDSNPITAFCYSKYQFWVVVPDEELSVGIHTLRMKFDGCLSNTMFGFYRSDYFDEGTYKQHTIVTTQFEPTFARSTFPCFDEPEMKSKFQISITRPSGNNFIALSNMDQECEEPVSPANGLTIARFANTLPMSTYLVCFIVCDFQASEIFKADQGFLIRTFVRRDQQKNTKYASYVALKAINYFVEYFGIKYMLPKLDIIAIPDFEAGAMENWGLITFRETQLLYDECTSSSTSKSSVASTVCHELAHMWFGDLGRQILN</sequence>
<name>A0A5E4N1S7_9HEMI</name>
<dbReference type="GO" id="GO:0005886">
    <property type="term" value="C:plasma membrane"/>
    <property type="evidence" value="ECO:0007669"/>
    <property type="project" value="UniProtKB-SubCell"/>
</dbReference>
<comment type="subcellular location">
    <subcellularLocation>
        <location evidence="3">Cell membrane</location>
        <topology evidence="3">Lipid-anchor</topology>
        <topology evidence="3">GPI-anchor</topology>
    </subcellularLocation>
    <subcellularLocation>
        <location evidence="2">Membrane</location>
        <topology evidence="2">Single-pass type II membrane protein</topology>
    </subcellularLocation>
</comment>
<evidence type="ECO:0000256" key="14">
    <source>
        <dbReference type="ARBA" id="ARBA00022837"/>
    </source>
</evidence>
<evidence type="ECO:0000256" key="9">
    <source>
        <dbReference type="ARBA" id="ARBA00022670"/>
    </source>
</evidence>
<evidence type="ECO:0000256" key="21">
    <source>
        <dbReference type="PIRSR" id="PIRSR634016-1"/>
    </source>
</evidence>
<protein>
    <recommendedName>
        <fullName evidence="6">glutamyl aminopeptidase</fullName>
        <ecNumber evidence="6">3.4.11.7</ecNumber>
    </recommendedName>
</protein>
<feature type="signal peptide" evidence="23">
    <location>
        <begin position="1"/>
        <end position="21"/>
    </location>
</feature>
<dbReference type="GO" id="GO:0008270">
    <property type="term" value="F:zinc ion binding"/>
    <property type="evidence" value="ECO:0007669"/>
    <property type="project" value="InterPro"/>
</dbReference>
<dbReference type="InterPro" id="IPR050344">
    <property type="entry name" value="Peptidase_M1_aminopeptidases"/>
</dbReference>
<keyword evidence="8" id="KW-0336">GPI-anchor</keyword>
<evidence type="ECO:0000256" key="10">
    <source>
        <dbReference type="ARBA" id="ARBA00022692"/>
    </source>
</evidence>
<dbReference type="GO" id="GO:0006508">
    <property type="term" value="P:proteolysis"/>
    <property type="evidence" value="ECO:0007669"/>
    <property type="project" value="UniProtKB-KW"/>
</dbReference>
<dbReference type="SUPFAM" id="SSF55486">
    <property type="entry name" value="Metalloproteases ('zincins'), catalytic domain"/>
    <property type="match status" value="1"/>
</dbReference>
<reference evidence="26 27" key="1">
    <citation type="submission" date="2019-08" db="EMBL/GenBank/DDBJ databases">
        <authorList>
            <person name="Alioto T."/>
            <person name="Alioto T."/>
            <person name="Gomez Garrido J."/>
        </authorList>
    </citation>
    <scope>NUCLEOTIDE SEQUENCE [LARGE SCALE GENOMIC DNA]</scope>
</reference>
<dbReference type="EMBL" id="CABPRJ010001454">
    <property type="protein sequence ID" value="VVC37759.1"/>
    <property type="molecule type" value="Genomic_DNA"/>
</dbReference>
<dbReference type="GO" id="GO:0043171">
    <property type="term" value="P:peptide catabolic process"/>
    <property type="evidence" value="ECO:0007669"/>
    <property type="project" value="TreeGrafter"/>
</dbReference>
<evidence type="ECO:0000256" key="11">
    <source>
        <dbReference type="ARBA" id="ARBA00022723"/>
    </source>
</evidence>
<feature type="chain" id="PRO_5023057825" description="glutamyl aminopeptidase" evidence="23">
    <location>
        <begin position="22"/>
        <end position="364"/>
    </location>
</feature>
<evidence type="ECO:0000256" key="5">
    <source>
        <dbReference type="ARBA" id="ARBA00011748"/>
    </source>
</evidence>
<evidence type="ECO:0000256" key="13">
    <source>
        <dbReference type="ARBA" id="ARBA00022833"/>
    </source>
</evidence>
<dbReference type="AlphaFoldDB" id="A0A5E4N1S7"/>
<dbReference type="Gene3D" id="1.10.390.10">
    <property type="entry name" value="Neutral Protease Domain 2"/>
    <property type="match status" value="1"/>
</dbReference>
<dbReference type="Proteomes" id="UP000325440">
    <property type="component" value="Unassembled WGS sequence"/>
</dbReference>
<comment type="similarity">
    <text evidence="4">Belongs to the peptidase M1 family.</text>
</comment>
<comment type="cofactor">
    <cofactor evidence="22">
        <name>Zn(2+)</name>
        <dbReference type="ChEBI" id="CHEBI:29105"/>
    </cofactor>
    <text evidence="22">Binds 1 zinc ion per subunit.</text>
</comment>
<evidence type="ECO:0000256" key="17">
    <source>
        <dbReference type="ARBA" id="ARBA00023049"/>
    </source>
</evidence>
<dbReference type="InterPro" id="IPR001930">
    <property type="entry name" value="Peptidase_M1"/>
</dbReference>
<keyword evidence="11 22" id="KW-0479">Metal-binding</keyword>
<feature type="binding site" evidence="22">
    <location>
        <position position="348"/>
    </location>
    <ligand>
        <name>Zn(2+)</name>
        <dbReference type="ChEBI" id="CHEBI:29105"/>
        <note>catalytic</note>
    </ligand>
</feature>
<evidence type="ECO:0000256" key="19">
    <source>
        <dbReference type="ARBA" id="ARBA00023180"/>
    </source>
</evidence>
<dbReference type="PRINTS" id="PR00756">
    <property type="entry name" value="ALADIPTASE"/>
</dbReference>
<evidence type="ECO:0000256" key="7">
    <source>
        <dbReference type="ARBA" id="ARBA00022438"/>
    </source>
</evidence>
<dbReference type="Gene3D" id="2.60.40.1730">
    <property type="entry name" value="tricorn interacting facor f3 domain"/>
    <property type="match status" value="1"/>
</dbReference>
<dbReference type="PANTHER" id="PTHR11533">
    <property type="entry name" value="PROTEASE M1 ZINC METALLOPROTEASE"/>
    <property type="match status" value="1"/>
</dbReference>